<dbReference type="SUPFAM" id="SSF48452">
    <property type="entry name" value="TPR-like"/>
    <property type="match status" value="1"/>
</dbReference>
<name>A0A9X0U4U6_9BACT</name>
<feature type="repeat" description="TPR" evidence="2">
    <location>
        <begin position="1187"/>
        <end position="1220"/>
    </location>
</feature>
<dbReference type="Pfam" id="PF13181">
    <property type="entry name" value="TPR_8"/>
    <property type="match status" value="1"/>
</dbReference>
<dbReference type="InterPro" id="IPR006597">
    <property type="entry name" value="Sel1-like"/>
</dbReference>
<sequence length="1268" mass="141620">MTPILFHPTTFYASSFLFRPSKAFPSSDSNFSSADIRLIPHYPEKSSLDDILRLVAPGSDEYITEKYAFEIGAQLNGWKRTLEASVHDFSALARSLDPSIEASSFVPVEKKTLRSGGGIDVVRRRFGSSVVPGRGQFLQEIQDWLGQVSRVETAEFEITSIEVVANTPLTVRLDIRYDIVGVRSDQRREERVGSWRTVWAHDESRSVPGAWKANRWEAGEETLSVTNGQVFVDVTSHALGGTESYKNQMLRGSDYWRTVLDGACGIDVYGNNGVAAGDFDNDGFDDLYVCQPAGLPNRLYRNRGDGSFEDVTEKSGVGVLDNTACALFADFQNNGLQDLLVVCGSGPLLFLNKGDGTFALKRDAFKFANAPQGSFTHASVADYDRDGRLDIYFCLYSYYLGLDQYHYPVPYFDARNGPANCLLHNEGNAIFVERTEAAGLNVDNNRYSFACAWGDSGSSGLPDLYVANDFGRNNLYRNNGDGTFSTVSSSAHVEDVGAGMSACWADFDNDGKQDIYVANMWSAAGQRVSTQNQFQVGAPKDIRALYRRHARGNALYRNLGTGEFQNVSQQAGVEMGRWAWCSDFWDFDHDGYPDLYVANGYITAPERNSERSDLGSFFWRQVVAKSPNDSTPSLAYEKGWNALNELIRSDTSWSGHERNVAFANNRDGTFSEVSGALGLDFPEDGRSFVLADLDHDGRLELILKNRNAPQIRILHNGMKDLGDSVVFRLRGTKSNRDAIGTALTVEAGTLKQTKYLQGGSGFLAQHSKEVFFGLGKPEGPIRCTIRWPSGLSQSFEHLPVNHRIEFEEGADTFTAKPFGPTNSSYAQATLPAVLEPLPYQVDTWLIETLLAPEFSLPDLTGNMQKLRSLRGSFVLLNFWATTSPLCREQLRLLHRHESVLAADQIKLLGVSVDEPGDVDKARSFTAQEKFSFPVVFATEDVAGIYNIIYRYLFDRRRDLAIPTSFLLDREGMIVKVYQGPISPERLLDDVRAVPTTTSGRMQKAMPLGGVLYRGGFQRNDFTYGVALYQHGYLEQAAESFQQVITAKPEDPEGYYNLGTLNLRKNDFKQARQYLQQTLKLRPDYPEAWNNLGMMAAQEGHPDEAIQSFQQSLLLRPTYAIALLNLGNVYRRQGAFEKALDCLNRALAIEPDNPEVNYSLGMFYAQQSQMQSASDYLQKAVELRPDYPEALNNLGVLLVREQDYAKAKEWFETCMRLAPTFDQSYLNLARLYVLQNDKGKAIEVLQQLLKMQPQNVGAIQAMEMLNKTP</sequence>
<dbReference type="EMBL" id="JACHEB010000006">
    <property type="protein sequence ID" value="MBB5329335.1"/>
    <property type="molecule type" value="Genomic_DNA"/>
</dbReference>
<dbReference type="Pfam" id="PF07593">
    <property type="entry name" value="UnbV_ASPIC"/>
    <property type="match status" value="1"/>
</dbReference>
<dbReference type="GO" id="GO:0016491">
    <property type="term" value="F:oxidoreductase activity"/>
    <property type="evidence" value="ECO:0007669"/>
    <property type="project" value="InterPro"/>
</dbReference>
<keyword evidence="5" id="KW-1185">Reference proteome</keyword>
<dbReference type="PROSITE" id="PS51352">
    <property type="entry name" value="THIOREDOXIN_2"/>
    <property type="match status" value="1"/>
</dbReference>
<reference evidence="4 5" key="1">
    <citation type="submission" date="2020-08" db="EMBL/GenBank/DDBJ databases">
        <title>Genomic Encyclopedia of Type Strains, Phase IV (KMG-V): Genome sequencing to study the core and pangenomes of soil and plant-associated prokaryotes.</title>
        <authorList>
            <person name="Whitman W."/>
        </authorList>
    </citation>
    <scope>NUCLEOTIDE SEQUENCE [LARGE SCALE GENOMIC DNA]</scope>
    <source>
        <strain evidence="4 5">X5P2</strain>
    </source>
</reference>
<dbReference type="InterPro" id="IPR013517">
    <property type="entry name" value="FG-GAP"/>
</dbReference>
<dbReference type="PROSITE" id="PS50005">
    <property type="entry name" value="TPR"/>
    <property type="match status" value="7"/>
</dbReference>
<dbReference type="InterPro" id="IPR027039">
    <property type="entry name" value="Crtac1"/>
</dbReference>
<dbReference type="GO" id="GO:0016209">
    <property type="term" value="F:antioxidant activity"/>
    <property type="evidence" value="ECO:0007669"/>
    <property type="project" value="InterPro"/>
</dbReference>
<dbReference type="CDD" id="cd02966">
    <property type="entry name" value="TlpA_like_family"/>
    <property type="match status" value="1"/>
</dbReference>
<feature type="repeat" description="TPR" evidence="2">
    <location>
        <begin position="1119"/>
        <end position="1152"/>
    </location>
</feature>
<dbReference type="InterPro" id="IPR011519">
    <property type="entry name" value="UnbV_ASPIC"/>
</dbReference>
<dbReference type="SUPFAM" id="SSF52833">
    <property type="entry name" value="Thioredoxin-like"/>
    <property type="match status" value="1"/>
</dbReference>
<keyword evidence="1" id="KW-0732">Signal</keyword>
<dbReference type="Proteomes" id="UP000535182">
    <property type="component" value="Unassembled WGS sequence"/>
</dbReference>
<dbReference type="InterPro" id="IPR028994">
    <property type="entry name" value="Integrin_alpha_N"/>
</dbReference>
<dbReference type="InterPro" id="IPR000866">
    <property type="entry name" value="AhpC/TSA"/>
</dbReference>
<gene>
    <name evidence="4" type="ORF">HDF14_002953</name>
</gene>
<feature type="domain" description="Thioredoxin" evidence="3">
    <location>
        <begin position="845"/>
        <end position="995"/>
    </location>
</feature>
<proteinExistence type="predicted"/>
<dbReference type="InterPro" id="IPR036249">
    <property type="entry name" value="Thioredoxin-like_sf"/>
</dbReference>
<evidence type="ECO:0000259" key="3">
    <source>
        <dbReference type="PROSITE" id="PS51352"/>
    </source>
</evidence>
<dbReference type="SMART" id="SM00671">
    <property type="entry name" value="SEL1"/>
    <property type="match status" value="5"/>
</dbReference>
<feature type="repeat" description="TPR" evidence="2">
    <location>
        <begin position="1153"/>
        <end position="1186"/>
    </location>
</feature>
<dbReference type="Pfam" id="PF00578">
    <property type="entry name" value="AhpC-TSA"/>
    <property type="match status" value="1"/>
</dbReference>
<evidence type="ECO:0000313" key="4">
    <source>
        <dbReference type="EMBL" id="MBB5329335.1"/>
    </source>
</evidence>
<evidence type="ECO:0000313" key="5">
    <source>
        <dbReference type="Proteomes" id="UP000535182"/>
    </source>
</evidence>
<dbReference type="SMART" id="SM00028">
    <property type="entry name" value="TPR"/>
    <property type="match status" value="6"/>
</dbReference>
<dbReference type="RefSeq" id="WP_260698274.1">
    <property type="nucleotide sequence ID" value="NZ_JACHEB010000006.1"/>
</dbReference>
<dbReference type="InterPro" id="IPR019734">
    <property type="entry name" value="TPR_rpt"/>
</dbReference>
<feature type="repeat" description="TPR" evidence="2">
    <location>
        <begin position="1051"/>
        <end position="1084"/>
    </location>
</feature>
<dbReference type="SUPFAM" id="SSF69318">
    <property type="entry name" value="Integrin alpha N-terminal domain"/>
    <property type="match status" value="1"/>
</dbReference>
<evidence type="ECO:0000256" key="2">
    <source>
        <dbReference type="PROSITE-ProRule" id="PRU00339"/>
    </source>
</evidence>
<dbReference type="InterPro" id="IPR011990">
    <property type="entry name" value="TPR-like_helical_dom_sf"/>
</dbReference>
<dbReference type="PANTHER" id="PTHR16026:SF0">
    <property type="entry name" value="CARTILAGE ACIDIC PROTEIN 1"/>
    <property type="match status" value="1"/>
</dbReference>
<evidence type="ECO:0000256" key="1">
    <source>
        <dbReference type="ARBA" id="ARBA00022729"/>
    </source>
</evidence>
<dbReference type="PROSITE" id="PS50293">
    <property type="entry name" value="TPR_REGION"/>
    <property type="match status" value="2"/>
</dbReference>
<accession>A0A9X0U4U6</accession>
<feature type="repeat" description="TPR" evidence="2">
    <location>
        <begin position="1085"/>
        <end position="1118"/>
    </location>
</feature>
<keyword evidence="2" id="KW-0802">TPR repeat</keyword>
<dbReference type="Gene3D" id="1.25.40.10">
    <property type="entry name" value="Tetratricopeptide repeat domain"/>
    <property type="match status" value="2"/>
</dbReference>
<comment type="caution">
    <text evidence="4">The sequence shown here is derived from an EMBL/GenBank/DDBJ whole genome shotgun (WGS) entry which is preliminary data.</text>
</comment>
<dbReference type="PANTHER" id="PTHR16026">
    <property type="entry name" value="CARTILAGE ACIDIC PROTEIN 1"/>
    <property type="match status" value="1"/>
</dbReference>
<organism evidence="4 5">
    <name type="scientific">Tunturiibacter gelidiferens</name>
    <dbReference type="NCBI Taxonomy" id="3069689"/>
    <lineage>
        <taxon>Bacteria</taxon>
        <taxon>Pseudomonadati</taxon>
        <taxon>Acidobacteriota</taxon>
        <taxon>Terriglobia</taxon>
        <taxon>Terriglobales</taxon>
        <taxon>Acidobacteriaceae</taxon>
        <taxon>Tunturiibacter</taxon>
    </lineage>
</organism>
<protein>
    <submittedName>
        <fullName evidence="4">Flp pilus assembly protein TadD/peroxiredoxin</fullName>
    </submittedName>
</protein>
<dbReference type="Pfam" id="PF13424">
    <property type="entry name" value="TPR_12"/>
    <property type="match status" value="2"/>
</dbReference>
<feature type="repeat" description="TPR" evidence="2">
    <location>
        <begin position="1017"/>
        <end position="1050"/>
    </location>
</feature>
<dbReference type="Pfam" id="PF13432">
    <property type="entry name" value="TPR_16"/>
    <property type="match status" value="1"/>
</dbReference>
<dbReference type="Gene3D" id="3.40.30.10">
    <property type="entry name" value="Glutaredoxin"/>
    <property type="match status" value="1"/>
</dbReference>
<dbReference type="InterPro" id="IPR013766">
    <property type="entry name" value="Thioredoxin_domain"/>
</dbReference>
<dbReference type="GO" id="GO:0006950">
    <property type="term" value="P:response to stress"/>
    <property type="evidence" value="ECO:0007669"/>
    <property type="project" value="UniProtKB-ARBA"/>
</dbReference>
<dbReference type="Gene3D" id="2.130.10.130">
    <property type="entry name" value="Integrin alpha, N-terminal"/>
    <property type="match status" value="2"/>
</dbReference>
<dbReference type="AlphaFoldDB" id="A0A9X0U4U6"/>
<dbReference type="Pfam" id="PF13517">
    <property type="entry name" value="FG-GAP_3"/>
    <property type="match status" value="3"/>
</dbReference>
<feature type="repeat" description="TPR" evidence="2">
    <location>
        <begin position="1221"/>
        <end position="1254"/>
    </location>
</feature>